<keyword evidence="1" id="KW-0472">Membrane</keyword>
<sequence length="1200" mass="145109">MKKAEFFEIVQNDSSSLYENSLNESSFNCSLDFKDDEKKNVHEKDNIDISYNKINNLSKKNALKFLGIFNKKKNEKLHIKNNICESTLDAYNNKCANIVIKKNNSNILYETLKKKNETNDPIKGIDSVIKDNSKNENNIYNNNYLNFNGYINNDEHVNSDDVLKFNNHLNCNNEYNRYSLQNEKKNTYNKAHYNNEFYCLKQIVDNNLNNNYDKNEIKLFNIYHDNRAECLFHDVSIIKFYAYNNICIYENKDYIYNAINTYLFQCPNGPKKVDTFNINDDIYEYLYNEKIKLKNKEKIYKENDSHNNDMNTKFNNYDDEIRKEDSQIQCLQFYIHKYPSFLKDKIKAFIHIYNMFSIYPYINNNFIQDHMYSENIKIVYLSEKVLNIQWKYYDINELTSILKKYVLSKKLGENYLEQSFIQINDYIYINFLTQEIKMTDINSYQINNNYIILNGNGLCFSAYYHILVPHHRHINENTNDQNKNYHLSYEYVFISQLFNIYDNFHICFLYPLFVTYFFYYHLFVKHKMDNLMKKGVKKVYLDMNKETTNVYIEESKKTYRADEKIYNTNEEQNMKKEIYPFNEKTTINDDHQIYEPNTENYKRYNNNYEECYVIQLNDIYFRLYECLKKKKTLENIEPNDSIKEKGYIQYLLPQSCFKHFKNIEFIFKNQSSYLFMLYLICISKYGLDDKSIIGHTTNINNINILYSHNNNNNNNIYNDNLQNSINPNKIISHYNNKWYGGIQNDEFINSYENLFCFNDMKEISNIRNIFPDDKQNFFNSCNKIDNIIKISIRNNGVCFFYIKDIVKYLFFSYFIIFNSMENLVELMNKQNYNNDVEICEDQKFLNEKYKLECKQNELLPNLIHNNNMSSQYCCITSSDINKKENELSKKDQEIQILQKCILNTHLYKLYNTSNIPNDMCNNNYMCNNNNMCNNNDICNNNNNNIYNNNYYKNKDNLTFPNINKIFEMDNIKNIYNDFFICENKNVNIFKLINIMNKEKKKILTPYYFSLNDLTPLFFLKLSNIHIYDINIQLNKVFQYIHYNNNTFTPFLTDSQKKDEVINVQLDLLENTYIVNNEVYLLYVKKINYNDDFYKYNYLYVQDYLLKNYILYYNIYFYIQDHLKKNQYYKLKYTNINKETLIIHFTVSFNCIYDKIKLMYQFKPQPYITHIEKNENVNITTEQKQKYISFIDNYVCTKCVQ</sequence>
<dbReference type="Proteomes" id="UP000240500">
    <property type="component" value="Chromosome 8"/>
</dbReference>
<keyword evidence="1" id="KW-0812">Transmembrane</keyword>
<dbReference type="OrthoDB" id="376143at2759"/>
<dbReference type="VEuPathDB" id="PlasmoDB:PRG01_0814500"/>
<dbReference type="VEuPathDB" id="PlasmoDB:PRCDC_0811000"/>
<reference evidence="2 3" key="1">
    <citation type="submission" date="2016-09" db="EMBL/GenBank/DDBJ databases">
        <authorList>
            <consortium name="Pathogen Informatics"/>
        </authorList>
    </citation>
    <scope>NUCLEOTIDE SEQUENCE [LARGE SCALE GENOMIC DNA]</scope>
</reference>
<proteinExistence type="predicted"/>
<evidence type="ECO:0000256" key="1">
    <source>
        <dbReference type="SAM" id="Phobius"/>
    </source>
</evidence>
<feature type="transmembrane region" description="Helical" evidence="1">
    <location>
        <begin position="503"/>
        <end position="524"/>
    </location>
</feature>
<dbReference type="AlphaFoldDB" id="A0A2P9DDL0"/>
<dbReference type="EMBL" id="LT969571">
    <property type="protein sequence ID" value="SOV78460.1"/>
    <property type="molecule type" value="Genomic_DNA"/>
</dbReference>
<protein>
    <submittedName>
        <fullName evidence="2">Uncharacterized protein</fullName>
    </submittedName>
</protein>
<organism evidence="2 3">
    <name type="scientific">Plasmodium reichenowi</name>
    <dbReference type="NCBI Taxonomy" id="5854"/>
    <lineage>
        <taxon>Eukaryota</taxon>
        <taxon>Sar</taxon>
        <taxon>Alveolata</taxon>
        <taxon>Apicomplexa</taxon>
        <taxon>Aconoidasida</taxon>
        <taxon>Haemosporida</taxon>
        <taxon>Plasmodiidae</taxon>
        <taxon>Plasmodium</taxon>
        <taxon>Plasmodium (Laverania)</taxon>
    </lineage>
</organism>
<evidence type="ECO:0000313" key="3">
    <source>
        <dbReference type="Proteomes" id="UP000240500"/>
    </source>
</evidence>
<keyword evidence="1" id="KW-1133">Transmembrane helix</keyword>
<accession>A0A2P9DDL0</accession>
<evidence type="ECO:0000313" key="2">
    <source>
        <dbReference type="EMBL" id="SOV78460.1"/>
    </source>
</evidence>
<name>A0A2P9DDL0_PLARE</name>
<gene>
    <name evidence="2" type="ORF">PRG01_0814500</name>
</gene>